<accession>G0LKP4</accession>
<dbReference type="SUPFAM" id="SSF46785">
    <property type="entry name" value="Winged helix' DNA-binding domain"/>
    <property type="match status" value="1"/>
</dbReference>
<evidence type="ECO:0000259" key="5">
    <source>
        <dbReference type="PROSITE" id="PS51078"/>
    </source>
</evidence>
<feature type="domain" description="IclR-ED" evidence="5">
    <location>
        <begin position="66"/>
        <end position="250"/>
    </location>
</feature>
<dbReference type="InterPro" id="IPR036388">
    <property type="entry name" value="WH-like_DNA-bd_sf"/>
</dbReference>
<dbReference type="PANTHER" id="PTHR30136:SF35">
    <property type="entry name" value="HTH-TYPE TRANSCRIPTIONAL REGULATOR RV1719"/>
    <property type="match status" value="1"/>
</dbReference>
<dbReference type="Pfam" id="PF01614">
    <property type="entry name" value="IclR_C"/>
    <property type="match status" value="1"/>
</dbReference>
<dbReference type="CDD" id="cd00090">
    <property type="entry name" value="HTH_ARSR"/>
    <property type="match status" value="1"/>
</dbReference>
<evidence type="ECO:0000313" key="7">
    <source>
        <dbReference type="Proteomes" id="UP000007954"/>
    </source>
</evidence>
<protein>
    <submittedName>
        <fullName evidence="6">IclR family transcription regulator</fullName>
    </submittedName>
</protein>
<evidence type="ECO:0000256" key="3">
    <source>
        <dbReference type="ARBA" id="ARBA00023163"/>
    </source>
</evidence>
<evidence type="ECO:0000259" key="4">
    <source>
        <dbReference type="PROSITE" id="PS51077"/>
    </source>
</evidence>
<dbReference type="InterPro" id="IPR036390">
    <property type="entry name" value="WH_DNA-bd_sf"/>
</dbReference>
<dbReference type="InterPro" id="IPR029016">
    <property type="entry name" value="GAF-like_dom_sf"/>
</dbReference>
<dbReference type="OrthoDB" id="14763at2157"/>
<dbReference type="Proteomes" id="UP000007954">
    <property type="component" value="Chromosome"/>
</dbReference>
<keyword evidence="3" id="KW-0804">Transcription</keyword>
<organism evidence="6 7">
    <name type="scientific">Haloquadratum walsbyi (strain DSM 16854 / JCM 12705 / C23)</name>
    <dbReference type="NCBI Taxonomy" id="768065"/>
    <lineage>
        <taxon>Archaea</taxon>
        <taxon>Methanobacteriati</taxon>
        <taxon>Methanobacteriota</taxon>
        <taxon>Stenosarchaea group</taxon>
        <taxon>Halobacteria</taxon>
        <taxon>Halobacteriales</taxon>
        <taxon>Haloferacaceae</taxon>
        <taxon>Haloquadratum</taxon>
    </lineage>
</organism>
<keyword evidence="2" id="KW-0238">DNA-binding</keyword>
<dbReference type="InterPro" id="IPR050707">
    <property type="entry name" value="HTH_MetabolicPath_Reg"/>
</dbReference>
<dbReference type="SMART" id="SM00346">
    <property type="entry name" value="HTH_ICLR"/>
    <property type="match status" value="1"/>
</dbReference>
<reference evidence="6 7" key="1">
    <citation type="journal article" date="2011" name="PLoS ONE">
        <title>Haloquadratum walsbyi: limited diversity in a global pond.</title>
        <authorList>
            <person name="Dyall-Smith M."/>
            <person name="Pfeiffer F."/>
            <person name="Klee K."/>
            <person name="Palm P."/>
            <person name="Gross K."/>
            <person name="Schuster S.C."/>
            <person name="Rampp M."/>
            <person name="Oesterhelt D."/>
        </authorList>
    </citation>
    <scope>NUCLEOTIDE SEQUENCE [LARGE SCALE GENOMIC DNA]</scope>
    <source>
        <strain evidence="7">DSM 16854 / JCM 12705 / C23</strain>
    </source>
</reference>
<dbReference type="PROSITE" id="PS51077">
    <property type="entry name" value="HTH_ICLR"/>
    <property type="match status" value="1"/>
</dbReference>
<sequence length="251" mass="27875">MSDVPVNAIQTMFTIVEMLQECGSAGVSELAEQVDLPQSTVFNHLNTLEKTGYLINNNGTYHLSCRFLNLGAEARSHHQIHDIARQKVDRLATETGEMSALLIEENGRGIFLHRAEGRQAVHIDSYIGQQIFLHGAALGKAILASLPRSEVNDIIEARGLPELTDNTITDRKALYEELDDIDNEGVAYDDQERLPGLRSVAIPLTDTEETVLGSVSIAGPTSRVNDQRFYERFPTELREVAKAVELDLRYS</sequence>
<evidence type="ECO:0000256" key="1">
    <source>
        <dbReference type="ARBA" id="ARBA00023015"/>
    </source>
</evidence>
<dbReference type="InterPro" id="IPR014757">
    <property type="entry name" value="Tscrpt_reg_IclR_C"/>
</dbReference>
<dbReference type="Gene3D" id="3.30.450.40">
    <property type="match status" value="1"/>
</dbReference>
<dbReference type="Pfam" id="PF09339">
    <property type="entry name" value="HTH_IclR"/>
    <property type="match status" value="1"/>
</dbReference>
<dbReference type="GeneID" id="12446832"/>
<keyword evidence="1" id="KW-0805">Transcription regulation</keyword>
<dbReference type="InterPro" id="IPR011991">
    <property type="entry name" value="ArsR-like_HTH"/>
</dbReference>
<dbReference type="SUPFAM" id="SSF55781">
    <property type="entry name" value="GAF domain-like"/>
    <property type="match status" value="1"/>
</dbReference>
<dbReference type="GO" id="GO:0003677">
    <property type="term" value="F:DNA binding"/>
    <property type="evidence" value="ECO:0007669"/>
    <property type="project" value="UniProtKB-KW"/>
</dbReference>
<name>G0LKP4_HALWC</name>
<feature type="domain" description="HTH iclR-type" evidence="4">
    <location>
        <begin position="6"/>
        <end position="65"/>
    </location>
</feature>
<dbReference type="InterPro" id="IPR005471">
    <property type="entry name" value="Tscrpt_reg_IclR_N"/>
</dbReference>
<dbReference type="AlphaFoldDB" id="G0LKP4"/>
<gene>
    <name evidence="6" type="ordered locus">Hqrw_2100</name>
</gene>
<dbReference type="Gene3D" id="1.10.10.10">
    <property type="entry name" value="Winged helix-like DNA-binding domain superfamily/Winged helix DNA-binding domain"/>
    <property type="match status" value="1"/>
</dbReference>
<dbReference type="EMBL" id="FR746099">
    <property type="protein sequence ID" value="CCC40002.1"/>
    <property type="molecule type" value="Genomic_DNA"/>
</dbReference>
<proteinExistence type="predicted"/>
<dbReference type="PANTHER" id="PTHR30136">
    <property type="entry name" value="HELIX-TURN-HELIX TRANSCRIPTIONAL REGULATOR, ICLR FAMILY"/>
    <property type="match status" value="1"/>
</dbReference>
<dbReference type="RefSeq" id="WP_014555731.1">
    <property type="nucleotide sequence ID" value="NC_017459.1"/>
</dbReference>
<evidence type="ECO:0000256" key="2">
    <source>
        <dbReference type="ARBA" id="ARBA00023125"/>
    </source>
</evidence>
<dbReference type="GO" id="GO:0045892">
    <property type="term" value="P:negative regulation of DNA-templated transcription"/>
    <property type="evidence" value="ECO:0007669"/>
    <property type="project" value="TreeGrafter"/>
</dbReference>
<dbReference type="HOGENOM" id="CLU_062618_6_1_2"/>
<dbReference type="GO" id="GO:0003700">
    <property type="term" value="F:DNA-binding transcription factor activity"/>
    <property type="evidence" value="ECO:0007669"/>
    <property type="project" value="TreeGrafter"/>
</dbReference>
<dbReference type="KEGG" id="hwc:Hqrw_2100"/>
<evidence type="ECO:0000313" key="6">
    <source>
        <dbReference type="EMBL" id="CCC40002.1"/>
    </source>
</evidence>
<dbReference type="PROSITE" id="PS51078">
    <property type="entry name" value="ICLR_ED"/>
    <property type="match status" value="1"/>
</dbReference>